<evidence type="ECO:0000313" key="1">
    <source>
        <dbReference type="EMBL" id="KAH9797195.1"/>
    </source>
</evidence>
<dbReference type="EMBL" id="CM039171">
    <property type="protein sequence ID" value="KAH9797195.1"/>
    <property type="molecule type" value="Genomic_DNA"/>
</dbReference>
<dbReference type="Proteomes" id="UP000829398">
    <property type="component" value="Chromosome 2"/>
</dbReference>
<organism evidence="1 2">
    <name type="scientific">Citrus sinensis</name>
    <name type="common">Sweet orange</name>
    <name type="synonym">Citrus aurantium var. sinensis</name>
    <dbReference type="NCBI Taxonomy" id="2711"/>
    <lineage>
        <taxon>Eukaryota</taxon>
        <taxon>Viridiplantae</taxon>
        <taxon>Streptophyta</taxon>
        <taxon>Embryophyta</taxon>
        <taxon>Tracheophyta</taxon>
        <taxon>Spermatophyta</taxon>
        <taxon>Magnoliopsida</taxon>
        <taxon>eudicotyledons</taxon>
        <taxon>Gunneridae</taxon>
        <taxon>Pentapetalae</taxon>
        <taxon>rosids</taxon>
        <taxon>malvids</taxon>
        <taxon>Sapindales</taxon>
        <taxon>Rutaceae</taxon>
        <taxon>Aurantioideae</taxon>
        <taxon>Citrus</taxon>
    </lineage>
</organism>
<proteinExistence type="predicted"/>
<protein>
    <submittedName>
        <fullName evidence="1">Negative regulator of systemic acquired resistance SNI1</fullName>
    </submittedName>
</protein>
<reference evidence="2" key="1">
    <citation type="journal article" date="2023" name="Hortic. Res.">
        <title>A chromosome-level phased genome enabling allele-level studies in sweet orange: a case study on citrus Huanglongbing tolerance.</title>
        <authorList>
            <person name="Wu B."/>
            <person name="Yu Q."/>
            <person name="Deng Z."/>
            <person name="Duan Y."/>
            <person name="Luo F."/>
            <person name="Gmitter F. Jr."/>
        </authorList>
    </citation>
    <scope>NUCLEOTIDE SEQUENCE [LARGE SCALE GENOMIC DNA]</scope>
    <source>
        <strain evidence="2">cv. Valencia</strain>
    </source>
</reference>
<comment type="caution">
    <text evidence="1">The sequence shown here is derived from an EMBL/GenBank/DDBJ whole genome shotgun (WGS) entry which is preliminary data.</text>
</comment>
<keyword evidence="2" id="KW-1185">Reference proteome</keyword>
<name>A0ACB8NI06_CITSI</name>
<gene>
    <name evidence="1" type="ORF">KPL71_005788</name>
</gene>
<sequence>MERTSTNRRRGNRTGIEENTLAIVESTEAKDTQDADDDRISFLEAVRASSFASEVAVPPTNKMYEAVLQILRVGKSLELIMSSYQLLIDLDKHFPQVFVSKSHELVVVDEAWSPFAFSSDVTSNESRAAGENSSGLLDFSGFALLIEELVEIATVENLRAMDTKNLRNMLLFQYLVSFLEGDFLPRKTMYAETMNWTILRESFLNMLLGSRRINYKNLMKDCLSILCGLSQVYTGMSDNRGSPENSNTKPSEDCNPALAFALLQVGKSTCIAMQKFLIIIMGLDNSKKNADMQGQTTRADGVRTPVVEIVLDELTYNVDMLLPFLQAFNQPKWKLEIVVQYFSKYTTKPSVRTRRSNGPVDDATFTGILNWFSSSTGTKSILKKISIQVIQLLLAHGFQALLLLSSQNIEGVMDSKEETRESSLVEICKSMICAFQSLKRTNEEMEILPISKEALFTAATILSMN</sequence>
<evidence type="ECO:0000313" key="2">
    <source>
        <dbReference type="Proteomes" id="UP000829398"/>
    </source>
</evidence>
<accession>A0ACB8NI06</accession>